<organism evidence="4 5">
    <name type="scientific">Esox lucius</name>
    <name type="common">Northern pike</name>
    <dbReference type="NCBI Taxonomy" id="8010"/>
    <lineage>
        <taxon>Eukaryota</taxon>
        <taxon>Metazoa</taxon>
        <taxon>Chordata</taxon>
        <taxon>Craniata</taxon>
        <taxon>Vertebrata</taxon>
        <taxon>Euteleostomi</taxon>
        <taxon>Actinopterygii</taxon>
        <taxon>Neopterygii</taxon>
        <taxon>Teleostei</taxon>
        <taxon>Protacanthopterygii</taxon>
        <taxon>Esociformes</taxon>
        <taxon>Esocidae</taxon>
        <taxon>Esox</taxon>
    </lineage>
</organism>
<keyword evidence="2" id="KW-0812">Transmembrane</keyword>
<keyword evidence="2" id="KW-0472">Membrane</keyword>
<reference evidence="4 5" key="1">
    <citation type="submission" date="2020-02" db="EMBL/GenBank/DDBJ databases">
        <title>Esox lucius (northern pike) genome, fEsoLuc1, primary haplotype.</title>
        <authorList>
            <person name="Myers G."/>
            <person name="Karagic N."/>
            <person name="Meyer A."/>
            <person name="Pippel M."/>
            <person name="Reichard M."/>
            <person name="Winkler S."/>
            <person name="Tracey A."/>
            <person name="Sims Y."/>
            <person name="Howe K."/>
            <person name="Rhie A."/>
            <person name="Formenti G."/>
            <person name="Durbin R."/>
            <person name="Fedrigo O."/>
            <person name="Jarvis E.D."/>
        </authorList>
    </citation>
    <scope>NUCLEOTIDE SEQUENCE [LARGE SCALE GENOMIC DNA]</scope>
</reference>
<dbReference type="GeneTree" id="ENSGT00940000164464"/>
<proteinExistence type="predicted"/>
<dbReference type="Pfam" id="PF13843">
    <property type="entry name" value="DDE_Tnp_1_7"/>
    <property type="match status" value="1"/>
</dbReference>
<feature type="compositionally biased region" description="Acidic residues" evidence="1">
    <location>
        <begin position="22"/>
        <end position="39"/>
    </location>
</feature>
<reference evidence="4" key="2">
    <citation type="submission" date="2025-08" db="UniProtKB">
        <authorList>
            <consortium name="Ensembl"/>
        </authorList>
    </citation>
    <scope>IDENTIFICATION</scope>
</reference>
<feature type="transmembrane region" description="Helical" evidence="2">
    <location>
        <begin position="157"/>
        <end position="177"/>
    </location>
</feature>
<dbReference type="PANTHER" id="PTHR46599">
    <property type="entry name" value="PIGGYBAC TRANSPOSABLE ELEMENT-DERIVED PROTEIN 4"/>
    <property type="match status" value="1"/>
</dbReference>
<dbReference type="AlphaFoldDB" id="A0AAY5K4W4"/>
<keyword evidence="2" id="KW-1133">Transmembrane helix</keyword>
<evidence type="ECO:0000256" key="1">
    <source>
        <dbReference type="SAM" id="MobiDB-lite"/>
    </source>
</evidence>
<evidence type="ECO:0000313" key="5">
    <source>
        <dbReference type="Proteomes" id="UP000265140"/>
    </source>
</evidence>
<sequence length="524" mass="59338">MSFKRRQLTNEDILELFFNSDNESEYQSEASDSDSEEELPANLVVLENPEPEDPEVTTQILTENADMEAGHLWVMWWKSAAATGRPPVILPLLSLPLPFDDGQSGVKTHLPSPTEAECFKLFMTEQLVGDIVEETNCYPLELQGKTEPGVRGKLAKWVLTVGEMYTFLVAVLLMGIVRKNSLREYWSSDPMFATPFFATLFSQDRFLVLLRCLHFANNATANLQDPLHKIRRVLSGLTKAFGQVFAPYKDLCVDESLMLWNGRLAFRQYIGVKFVVLCDVKTGFVQDIIIYTGSTTDIQHYEGLGVSRSAVMTMLTPHLGNSPTLFQHLLSKSTGACGTVRSNRKGMHRFSSRKMQKGEVEFLDNGKQLAVKWHNKRDVHVLSTVHIATMSATGRVDHLTGERKVKPDCVQEYNKKMGAVDKADMVKSFVECSRKTTKWYKKIFFNLVDTALLNSHIVHRHQIGKITEQALREEHHVPLRPPAGGWPSGDNSLRLTARHFPHVPCDTPLCVTPCFREYHTLKHY</sequence>
<evidence type="ECO:0000259" key="3">
    <source>
        <dbReference type="Pfam" id="PF13843"/>
    </source>
</evidence>
<feature type="domain" description="PiggyBac transposable element-derived protein" evidence="3">
    <location>
        <begin position="115"/>
        <end position="456"/>
    </location>
</feature>
<evidence type="ECO:0000313" key="4">
    <source>
        <dbReference type="Ensembl" id="ENSELUP00000083235.1"/>
    </source>
</evidence>
<reference evidence="4" key="3">
    <citation type="submission" date="2025-09" db="UniProtKB">
        <authorList>
            <consortium name="Ensembl"/>
        </authorList>
    </citation>
    <scope>IDENTIFICATION</scope>
</reference>
<keyword evidence="5" id="KW-1185">Reference proteome</keyword>
<feature type="region of interest" description="Disordered" evidence="1">
    <location>
        <begin position="19"/>
        <end position="39"/>
    </location>
</feature>
<dbReference type="Ensembl" id="ENSELUT00000108621.1">
    <property type="protein sequence ID" value="ENSELUP00000083235.1"/>
    <property type="gene ID" value="ENSELUG00000043976.1"/>
</dbReference>
<name>A0AAY5K4W4_ESOLU</name>
<dbReference type="InterPro" id="IPR029526">
    <property type="entry name" value="PGBD"/>
</dbReference>
<accession>A0AAY5K4W4</accession>
<dbReference type="Proteomes" id="UP000265140">
    <property type="component" value="Chromosome 3"/>
</dbReference>
<protein>
    <recommendedName>
        <fullName evidence="3">PiggyBac transposable element-derived protein domain-containing protein</fullName>
    </recommendedName>
</protein>
<evidence type="ECO:0000256" key="2">
    <source>
        <dbReference type="SAM" id="Phobius"/>
    </source>
</evidence>
<dbReference type="PANTHER" id="PTHR46599:SF3">
    <property type="entry name" value="PIGGYBAC TRANSPOSABLE ELEMENT-DERIVED PROTEIN 4"/>
    <property type="match status" value="1"/>
</dbReference>